<evidence type="ECO:0000256" key="6">
    <source>
        <dbReference type="ARBA" id="ARBA00022729"/>
    </source>
</evidence>
<dbReference type="FunFam" id="3.10.20.90:FF:000098">
    <property type="entry name" value="Plexin D1"/>
    <property type="match status" value="1"/>
</dbReference>
<keyword evidence="5" id="KW-0812">Transmembrane</keyword>
<feature type="chain" id="PRO_5024827967" evidence="14">
    <location>
        <begin position="30"/>
        <end position="1578"/>
    </location>
</feature>
<dbReference type="SUPFAM" id="SSF103575">
    <property type="entry name" value="Plexin repeat"/>
    <property type="match status" value="1"/>
</dbReference>
<dbReference type="InterPro" id="IPR013548">
    <property type="entry name" value="Plexin_cytoplasmic_RasGAP_dom"/>
</dbReference>
<dbReference type="EMBL" id="SCEB01001004">
    <property type="protein sequence ID" value="RXM97633.1"/>
    <property type="molecule type" value="Genomic_DNA"/>
</dbReference>
<evidence type="ECO:0000256" key="11">
    <source>
        <dbReference type="ARBA" id="ARBA00023170"/>
    </source>
</evidence>
<comment type="caution">
    <text evidence="13">Lacks conserved residue(s) required for the propagation of feature annotation.</text>
</comment>
<keyword evidence="17" id="KW-1185">Reference proteome</keyword>
<dbReference type="InterPro" id="IPR014756">
    <property type="entry name" value="Ig_E-set"/>
</dbReference>
<dbReference type="PANTHER" id="PTHR22625:SF7">
    <property type="entry name" value="PLEXIN-D1"/>
    <property type="match status" value="1"/>
</dbReference>
<dbReference type="GO" id="GO:0007411">
    <property type="term" value="P:axon guidance"/>
    <property type="evidence" value="ECO:0007669"/>
    <property type="project" value="UniProtKB-ARBA"/>
</dbReference>
<proteinExistence type="inferred from homology"/>
<keyword evidence="6 14" id="KW-0732">Signal</keyword>
<comment type="similarity">
    <text evidence="2">Belongs to the plexin family.</text>
</comment>
<dbReference type="InterPro" id="IPR046800">
    <property type="entry name" value="Plexin_RBD"/>
</dbReference>
<dbReference type="GO" id="GO:0043542">
    <property type="term" value="P:endothelial cell migration"/>
    <property type="evidence" value="ECO:0007669"/>
    <property type="project" value="TreeGrafter"/>
</dbReference>
<dbReference type="Pfam" id="PF01403">
    <property type="entry name" value="Sema"/>
    <property type="match status" value="1"/>
</dbReference>
<keyword evidence="8" id="KW-1133">Transmembrane helix</keyword>
<evidence type="ECO:0000313" key="16">
    <source>
        <dbReference type="EMBL" id="RXM97633.1"/>
    </source>
</evidence>
<dbReference type="GO" id="GO:0008360">
    <property type="term" value="P:regulation of cell shape"/>
    <property type="evidence" value="ECO:0007669"/>
    <property type="project" value="TreeGrafter"/>
</dbReference>
<dbReference type="InterPro" id="IPR036352">
    <property type="entry name" value="Semap_dom_sf"/>
</dbReference>
<dbReference type="Pfam" id="PF01437">
    <property type="entry name" value="PSI"/>
    <property type="match status" value="1"/>
</dbReference>
<dbReference type="GO" id="GO:0030334">
    <property type="term" value="P:regulation of cell migration"/>
    <property type="evidence" value="ECO:0007669"/>
    <property type="project" value="TreeGrafter"/>
</dbReference>
<keyword evidence="7" id="KW-0677">Repeat</keyword>
<keyword evidence="4" id="KW-1003">Cell membrane</keyword>
<dbReference type="Pfam" id="PF01833">
    <property type="entry name" value="TIG"/>
    <property type="match status" value="3"/>
</dbReference>
<keyword evidence="11" id="KW-0675">Receptor</keyword>
<accession>A0A662YNR2</accession>
<dbReference type="GO" id="GO:0017154">
    <property type="term" value="F:semaphorin receptor activity"/>
    <property type="evidence" value="ECO:0007669"/>
    <property type="project" value="InterPro"/>
</dbReference>
<dbReference type="InterPro" id="IPR002165">
    <property type="entry name" value="Plexin_repeat"/>
</dbReference>
<gene>
    <name evidence="16" type="ORF">EOD39_14183</name>
</gene>
<dbReference type="InterPro" id="IPR015943">
    <property type="entry name" value="WD40/YVTN_repeat-like_dom_sf"/>
</dbReference>
<keyword evidence="12" id="KW-0325">Glycoprotein</keyword>
<comment type="subcellular location">
    <subcellularLocation>
        <location evidence="1">Cell membrane</location>
        <topology evidence="1">Single-pass membrane protein</topology>
    </subcellularLocation>
</comment>
<dbReference type="Gene3D" id="3.10.20.90">
    <property type="entry name" value="Phosphatidylinositol 3-kinase Catalytic Subunit, Chain A, domain 1"/>
    <property type="match status" value="1"/>
</dbReference>
<dbReference type="GO" id="GO:0048513">
    <property type="term" value="P:animal organ development"/>
    <property type="evidence" value="ECO:0007669"/>
    <property type="project" value="UniProtKB-ARBA"/>
</dbReference>
<protein>
    <submittedName>
        <fullName evidence="16">Plexin-D1</fullName>
    </submittedName>
</protein>
<evidence type="ECO:0000256" key="7">
    <source>
        <dbReference type="ARBA" id="ARBA00022737"/>
    </source>
</evidence>
<dbReference type="Gene3D" id="2.130.10.10">
    <property type="entry name" value="YVTN repeat-like/Quinoprotein amine dehydrogenase"/>
    <property type="match status" value="1"/>
</dbReference>
<dbReference type="Pfam" id="PF08337">
    <property type="entry name" value="Plexin_cytopl"/>
    <property type="match status" value="1"/>
</dbReference>
<dbReference type="GO" id="GO:0002116">
    <property type="term" value="C:semaphorin receptor complex"/>
    <property type="evidence" value="ECO:0007669"/>
    <property type="project" value="TreeGrafter"/>
</dbReference>
<evidence type="ECO:0000256" key="3">
    <source>
        <dbReference type="ARBA" id="ARBA00022473"/>
    </source>
</evidence>
<dbReference type="InterPro" id="IPR013783">
    <property type="entry name" value="Ig-like_fold"/>
</dbReference>
<dbReference type="FunFam" id="2.60.40.10:FF:000630">
    <property type="entry name" value="Plexin D1"/>
    <property type="match status" value="1"/>
</dbReference>
<dbReference type="Proteomes" id="UP000289886">
    <property type="component" value="Unassembled WGS sequence"/>
</dbReference>
<dbReference type="Gene3D" id="1.10.506.10">
    <property type="entry name" value="GTPase Activation - p120gap, domain 1"/>
    <property type="match status" value="1"/>
</dbReference>
<keyword evidence="10" id="KW-1015">Disulfide bond</keyword>
<dbReference type="FunFam" id="2.60.40.10:FF:000843">
    <property type="entry name" value="Plexin D1"/>
    <property type="match status" value="1"/>
</dbReference>
<dbReference type="PANTHER" id="PTHR22625">
    <property type="entry name" value="PLEXIN"/>
    <property type="match status" value="1"/>
</dbReference>
<keyword evidence="3" id="KW-0217">Developmental protein</keyword>
<organism evidence="16 17">
    <name type="scientific">Acipenser ruthenus</name>
    <name type="common">Sterlet sturgeon</name>
    <dbReference type="NCBI Taxonomy" id="7906"/>
    <lineage>
        <taxon>Eukaryota</taxon>
        <taxon>Metazoa</taxon>
        <taxon>Chordata</taxon>
        <taxon>Craniata</taxon>
        <taxon>Vertebrata</taxon>
        <taxon>Euteleostomi</taxon>
        <taxon>Actinopterygii</taxon>
        <taxon>Chondrostei</taxon>
        <taxon>Acipenseriformes</taxon>
        <taxon>Acipenseridae</taxon>
        <taxon>Acipenser</taxon>
    </lineage>
</organism>
<evidence type="ECO:0000256" key="14">
    <source>
        <dbReference type="SAM" id="SignalP"/>
    </source>
</evidence>
<dbReference type="Pfam" id="PF20170">
    <property type="entry name" value="Plexin_RBD"/>
    <property type="match status" value="1"/>
</dbReference>
<keyword evidence="9" id="KW-0472">Membrane</keyword>
<dbReference type="FunFam" id="2.130.10.10:FF:000386">
    <property type="entry name" value="Plexin D1"/>
    <property type="match status" value="1"/>
</dbReference>
<sequence>MPPSERVQLLLWEVFLVVFINSKHHYVSGLEVQQIFKSADPTNNFAVNEVSNKVYLASVNRIYQLDGNLSLEIEEKTGPVLDNMLCHAPQLPHASCEHPKVLTDNYNKLLQLDRDQHVVVVCGSVYQGFCELRKLENVSEIAVEFPPQGDHKVTVFPSMLNIAANHPNASTVGLILRSSGGNTRLLVGATYTGVGTAFFPKNHSKEDLRFENTPEIAIRSLNVNELSRLFTYDINPSEDNVFKIKQEVKPKNKLSFVQAFIQKTYSYIAMNNDANLGEKESQPNSILARICLDNKTKRKECKKLTESYIQMGLQCGSDGSVFNRLLSVFSARVYLSSYLEERDLLFGVFEKSNKKSALCVFQFSDIESSIRNARKTCLNETNSGDVSVLDSVIQGTGAGCVKKNIVLQSEHLDCGAAHLQHPLALRNPLKASPVFESSGLTAVAVASVNDHTIVFLGTATGRLQKLNLLKNLTLGSQKAIRVASRESVHHIMSFDPSDNNYLYLMTSHQMIRVKVAKCDQYKTCNQCLGAVDAYCGWCTLESRCSLQRECTDWKQPHFWISLSEGIDMCPSMTITPSEINLASNFKVPVVGILINGSVPDLNRTKVECDYGNGVSTEATVYGIDSAPSQIHSCPFLPKEKYPEFPPGQDHVTIRTTIKVNGMSIVWGNVTIYDCERTGMFNAKTACTSCLNTKWKCYWNVKTYACVSSNLDSKDLLEDSASCPKLIPATLDPIATGTTQDIIFSLANTETLQDSASCPKLIPATLDPIATGTTQDIIFSLANTETLQGTGLQCCFGNDQFSEVSWADPITIICHSVKLYTTENSQQIPVHLRLKEHPDKFIDSPIPMTVEVYNCMSGSTDCSQCWGREDRGHRCVWCENSCRMRSECKAVQESCSAPEIRKIDPLSGPLEGGTLLTIQGRNLGRRFSDITVSIGGVGCRPLQDRYIVSEVIVCETEKAPAMFSDVVSVIVGTEGKSRETFSYLNPEVTSIEPNFGPKAGGTKVIISGKNLDVGSRIRVLVNGTKECTSLLRTQDTIKCTMPAALLPKAETVQVCVQFEGNPCPSSSNSTMYTYMENPVISEISPKTSHVSGGRILTLKGQEFNLIQNISMVVLRIGKEPTICAVQSPTVITCPSPAASNNTEEQPVKFYINGVLYTGDGSAVHSLPDYDDESHTGSFYMHYCEDPHFYIANKERWIKHHHGEPLTLVIMNINVSFQGCGMDSLTVRVMNTDTICQVKEKILEAFYKNLPFSQWPRAEDLDLEWFASSNDSRILRDLDDTTLMEDGRKKLNTVLHYKVPEEASLAISLKDKRDNTLGRVKDLDTEKYFHLVLPNDELMENKKSHRQGHRKKVLPEIYLTRLLSTKGTLQKFLDDLFQAILSIPEDKPPFAVKYFFDFLEEQADKRGITDPDTLHIWKTNSLPLRFWVNILKNPQFVFDIDKTDHMDACLSVIAQAFIDACSISDLQLGKDSPTNKLLYAKEIPEYKKTVQRYYQQIQEMMPLSEQEMNAHLAEESRKYRNEFNTNSALAEIYKYAKRYQTQVVNALEANPTTKRTQLQHKFQQVIALVEDNIYECSSEA</sequence>
<evidence type="ECO:0000256" key="10">
    <source>
        <dbReference type="ARBA" id="ARBA00023157"/>
    </source>
</evidence>
<dbReference type="InterPro" id="IPR031148">
    <property type="entry name" value="Plexin"/>
</dbReference>
<dbReference type="SUPFAM" id="SSF81296">
    <property type="entry name" value="E set domains"/>
    <property type="match status" value="3"/>
</dbReference>
<name>A0A662YNR2_ACIRT</name>
<evidence type="ECO:0000256" key="4">
    <source>
        <dbReference type="ARBA" id="ARBA00022475"/>
    </source>
</evidence>
<dbReference type="GO" id="GO:0120025">
    <property type="term" value="C:plasma membrane bounded cell projection"/>
    <property type="evidence" value="ECO:0007669"/>
    <property type="project" value="UniProtKB-ARBA"/>
</dbReference>
<evidence type="ECO:0000256" key="13">
    <source>
        <dbReference type="PROSITE-ProRule" id="PRU00352"/>
    </source>
</evidence>
<evidence type="ECO:0000256" key="9">
    <source>
        <dbReference type="ARBA" id="ARBA00023136"/>
    </source>
</evidence>
<feature type="signal peptide" evidence="14">
    <location>
        <begin position="1"/>
        <end position="29"/>
    </location>
</feature>
<dbReference type="SMART" id="SM00630">
    <property type="entry name" value="Sema"/>
    <property type="match status" value="1"/>
</dbReference>
<dbReference type="InterPro" id="IPR001627">
    <property type="entry name" value="Semap_dom"/>
</dbReference>
<reference evidence="16 17" key="1">
    <citation type="submission" date="2019-01" db="EMBL/GenBank/DDBJ databases">
        <title>Draft Genome and Complete Hox-Cluster Characterization of the Sterlet Sturgeon (Acipenser ruthenus).</title>
        <authorList>
            <person name="Wei Q."/>
        </authorList>
    </citation>
    <scope>NUCLEOTIDE SEQUENCE [LARGE SCALE GENOMIC DNA]</scope>
    <source>
        <strain evidence="16">WHYD16114868_AA</strain>
        <tissue evidence="16">Blood</tissue>
    </source>
</reference>
<dbReference type="InterPro" id="IPR016201">
    <property type="entry name" value="PSI"/>
</dbReference>
<dbReference type="SMART" id="SM00429">
    <property type="entry name" value="IPT"/>
    <property type="match status" value="3"/>
</dbReference>
<dbReference type="SUPFAM" id="SSF48350">
    <property type="entry name" value="GTPase activation domain, GAP"/>
    <property type="match status" value="1"/>
</dbReference>
<evidence type="ECO:0000256" key="1">
    <source>
        <dbReference type="ARBA" id="ARBA00004162"/>
    </source>
</evidence>
<dbReference type="SMART" id="SM00423">
    <property type="entry name" value="PSI"/>
    <property type="match status" value="3"/>
</dbReference>
<dbReference type="InterPro" id="IPR002909">
    <property type="entry name" value="IPT_dom"/>
</dbReference>
<evidence type="ECO:0000259" key="15">
    <source>
        <dbReference type="PROSITE" id="PS51004"/>
    </source>
</evidence>
<comment type="caution">
    <text evidence="16">The sequence shown here is derived from an EMBL/GenBank/DDBJ whole genome shotgun (WGS) entry which is preliminary data.</text>
</comment>
<dbReference type="FunFam" id="2.60.40.10:FF:000728">
    <property type="entry name" value="Plexin D1"/>
    <property type="match status" value="1"/>
</dbReference>
<dbReference type="GO" id="GO:0050772">
    <property type="term" value="P:positive regulation of axonogenesis"/>
    <property type="evidence" value="ECO:0007669"/>
    <property type="project" value="TreeGrafter"/>
</dbReference>
<evidence type="ECO:0000313" key="17">
    <source>
        <dbReference type="Proteomes" id="UP000289886"/>
    </source>
</evidence>
<dbReference type="GO" id="GO:0007162">
    <property type="term" value="P:negative regulation of cell adhesion"/>
    <property type="evidence" value="ECO:0007669"/>
    <property type="project" value="TreeGrafter"/>
</dbReference>
<dbReference type="CDD" id="cd01180">
    <property type="entry name" value="IPT_plexin_repeat1"/>
    <property type="match status" value="1"/>
</dbReference>
<dbReference type="SUPFAM" id="SSF101912">
    <property type="entry name" value="Sema domain"/>
    <property type="match status" value="1"/>
</dbReference>
<dbReference type="Gene3D" id="2.60.40.10">
    <property type="entry name" value="Immunoglobulins"/>
    <property type="match status" value="4"/>
</dbReference>
<evidence type="ECO:0000256" key="2">
    <source>
        <dbReference type="ARBA" id="ARBA00010297"/>
    </source>
</evidence>
<dbReference type="FunFam" id="1.10.506.10:FF:000024">
    <property type="entry name" value="Plexin D1"/>
    <property type="match status" value="1"/>
</dbReference>
<feature type="domain" description="Sema" evidence="15">
    <location>
        <begin position="6"/>
        <end position="515"/>
    </location>
</feature>
<evidence type="ECO:0000256" key="8">
    <source>
        <dbReference type="ARBA" id="ARBA00022989"/>
    </source>
</evidence>
<dbReference type="GO" id="GO:0005886">
    <property type="term" value="C:plasma membrane"/>
    <property type="evidence" value="ECO:0007669"/>
    <property type="project" value="UniProtKB-SubCell"/>
</dbReference>
<dbReference type="InterPro" id="IPR008936">
    <property type="entry name" value="Rho_GTPase_activation_prot"/>
</dbReference>
<evidence type="ECO:0000256" key="5">
    <source>
        <dbReference type="ARBA" id="ARBA00022692"/>
    </source>
</evidence>
<evidence type="ECO:0000256" key="12">
    <source>
        <dbReference type="ARBA" id="ARBA00023180"/>
    </source>
</evidence>
<dbReference type="PROSITE" id="PS51004">
    <property type="entry name" value="SEMA"/>
    <property type="match status" value="1"/>
</dbReference>